<gene>
    <name evidence="1" type="primary">ppk3</name>
    <name evidence="1" type="ORF">CM83_582</name>
</gene>
<organism evidence="1">
    <name type="scientific">Lygus hesperus</name>
    <name type="common">Western plant bug</name>
    <dbReference type="NCBI Taxonomy" id="30085"/>
    <lineage>
        <taxon>Eukaryota</taxon>
        <taxon>Metazoa</taxon>
        <taxon>Ecdysozoa</taxon>
        <taxon>Arthropoda</taxon>
        <taxon>Hexapoda</taxon>
        <taxon>Insecta</taxon>
        <taxon>Pterygota</taxon>
        <taxon>Neoptera</taxon>
        <taxon>Paraneoptera</taxon>
        <taxon>Hemiptera</taxon>
        <taxon>Heteroptera</taxon>
        <taxon>Panheteroptera</taxon>
        <taxon>Cimicomorpha</taxon>
        <taxon>Miridae</taxon>
        <taxon>Mirini</taxon>
        <taxon>Lygus</taxon>
    </lineage>
</organism>
<keyword evidence="1" id="KW-0418">Kinase</keyword>
<keyword evidence="1" id="KW-0808">Transferase</keyword>
<accession>A0A0A9WBH6</accession>
<sequence>MDGCHLPLPVETLLQLGTSHHPARLLQPVPPTLPAGVLPRPNLHGFHTSHSVLECIVQYDAPTLVVFHGAVLRLVSPPTSAGAVAPALLTPLSVVLTERWHPVL</sequence>
<protein>
    <submittedName>
        <fullName evidence="1">Protein kinase domain-containing protein ppk3</fullName>
    </submittedName>
</protein>
<dbReference type="AlphaFoldDB" id="A0A0A9WBH6"/>
<dbReference type="GO" id="GO:0016301">
    <property type="term" value="F:kinase activity"/>
    <property type="evidence" value="ECO:0007669"/>
    <property type="project" value="UniProtKB-KW"/>
</dbReference>
<reference evidence="1" key="2">
    <citation type="submission" date="2014-07" db="EMBL/GenBank/DDBJ databases">
        <authorList>
            <person name="Hull J."/>
        </authorList>
    </citation>
    <scope>NUCLEOTIDE SEQUENCE</scope>
</reference>
<proteinExistence type="predicted"/>
<name>A0A0A9WBH6_LYGHE</name>
<reference evidence="1" key="1">
    <citation type="journal article" date="2014" name="PLoS ONE">
        <title>Transcriptome-Based Identification of ABC Transporters in the Western Tarnished Plant Bug Lygus hesperus.</title>
        <authorList>
            <person name="Hull J.J."/>
            <person name="Chaney K."/>
            <person name="Geib S.M."/>
            <person name="Fabrick J.A."/>
            <person name="Brent C.S."/>
            <person name="Walsh D."/>
            <person name="Lavine L.C."/>
        </authorList>
    </citation>
    <scope>NUCLEOTIDE SEQUENCE</scope>
</reference>
<dbReference type="EMBL" id="GBHO01038838">
    <property type="protein sequence ID" value="JAG04766.1"/>
    <property type="molecule type" value="Transcribed_RNA"/>
</dbReference>
<evidence type="ECO:0000313" key="1">
    <source>
        <dbReference type="EMBL" id="JAG04766.1"/>
    </source>
</evidence>